<keyword evidence="1" id="KW-0472">Membrane</keyword>
<proteinExistence type="predicted"/>
<reference evidence="2 3" key="1">
    <citation type="submission" date="2019-12" db="EMBL/GenBank/DDBJ databases">
        <title>Mucilaginibacter sp. HME9299 genome sequencing and assembly.</title>
        <authorList>
            <person name="Kang H."/>
            <person name="Kim H."/>
            <person name="Joh K."/>
        </authorList>
    </citation>
    <scope>NUCLEOTIDE SEQUENCE [LARGE SCALE GENOMIC DNA]</scope>
    <source>
        <strain evidence="2 3">HME9299</strain>
    </source>
</reference>
<gene>
    <name evidence="2" type="ORF">GO816_05570</name>
</gene>
<keyword evidence="1" id="KW-1133">Transmembrane helix</keyword>
<keyword evidence="3" id="KW-1185">Reference proteome</keyword>
<dbReference type="OrthoDB" id="798211at2"/>
<dbReference type="AlphaFoldDB" id="A0A6I4IAV4"/>
<dbReference type="Proteomes" id="UP000434850">
    <property type="component" value="Unassembled WGS sequence"/>
</dbReference>
<evidence type="ECO:0000313" key="2">
    <source>
        <dbReference type="EMBL" id="MVN90589.1"/>
    </source>
</evidence>
<dbReference type="RefSeq" id="WP_157540367.1">
    <property type="nucleotide sequence ID" value="NZ_WQLA01000002.1"/>
</dbReference>
<comment type="caution">
    <text evidence="2">The sequence shown here is derived from an EMBL/GenBank/DDBJ whole genome shotgun (WGS) entry which is preliminary data.</text>
</comment>
<organism evidence="2 3">
    <name type="scientific">Mucilaginibacter aquatilis</name>
    <dbReference type="NCBI Taxonomy" id="1517760"/>
    <lineage>
        <taxon>Bacteria</taxon>
        <taxon>Pseudomonadati</taxon>
        <taxon>Bacteroidota</taxon>
        <taxon>Sphingobacteriia</taxon>
        <taxon>Sphingobacteriales</taxon>
        <taxon>Sphingobacteriaceae</taxon>
        <taxon>Mucilaginibacter</taxon>
    </lineage>
</organism>
<accession>A0A6I4IAV4</accession>
<name>A0A6I4IAV4_9SPHI</name>
<sequence>MATLKTIAPATWTIAPEQTNNTSLNLWSKFNTFADSQKANHTLWFFIVLMVHGVFFLPLPAVLMFYFNAPVGV</sequence>
<keyword evidence="1" id="KW-0812">Transmembrane</keyword>
<evidence type="ECO:0000256" key="1">
    <source>
        <dbReference type="SAM" id="Phobius"/>
    </source>
</evidence>
<dbReference type="EMBL" id="WQLA01000002">
    <property type="protein sequence ID" value="MVN90589.1"/>
    <property type="molecule type" value="Genomic_DNA"/>
</dbReference>
<feature type="transmembrane region" description="Helical" evidence="1">
    <location>
        <begin position="43"/>
        <end position="67"/>
    </location>
</feature>
<evidence type="ECO:0000313" key="3">
    <source>
        <dbReference type="Proteomes" id="UP000434850"/>
    </source>
</evidence>
<protein>
    <submittedName>
        <fullName evidence="2">Uncharacterized protein</fullName>
    </submittedName>
</protein>